<sequence length="229" mass="25465">MQKREELGHDTDQPPVVVSFWGGIEAKHHLCHAYAVSSPLTHIHSTTSLSSPPLSTHSARHSESTETYRFYGMCLCYTEDASSSLPPTSYDVKFRDRRRASASASHELPNALGASVNDDLAWGDLLRIFTHACLSCSAFLFNAFDKDKTNVPPRREFLNIPSSLRASSDASPVHWRVPHAFRLKGDSSEFVNRGYRVSTSSLCPHSSAFRSTSASPVSQPFLPFPQRKR</sequence>
<dbReference type="Proteomes" id="UP001362999">
    <property type="component" value="Unassembled WGS sequence"/>
</dbReference>
<keyword evidence="2" id="KW-1185">Reference proteome</keyword>
<evidence type="ECO:0000313" key="2">
    <source>
        <dbReference type="Proteomes" id="UP001362999"/>
    </source>
</evidence>
<reference evidence="1 2" key="1">
    <citation type="journal article" date="2024" name="J Genomics">
        <title>Draft genome sequencing and assembly of Favolaschia claudopus CIRM-BRFM 2984 isolated from oak limbs.</title>
        <authorList>
            <person name="Navarro D."/>
            <person name="Drula E."/>
            <person name="Chaduli D."/>
            <person name="Cazenave R."/>
            <person name="Ahrendt S."/>
            <person name="Wang J."/>
            <person name="Lipzen A."/>
            <person name="Daum C."/>
            <person name="Barry K."/>
            <person name="Grigoriev I.V."/>
            <person name="Favel A."/>
            <person name="Rosso M.N."/>
            <person name="Martin F."/>
        </authorList>
    </citation>
    <scope>NUCLEOTIDE SEQUENCE [LARGE SCALE GENOMIC DNA]</scope>
    <source>
        <strain evidence="1 2">CIRM-BRFM 2984</strain>
    </source>
</reference>
<gene>
    <name evidence="1" type="ORF">R3P38DRAFT_331446</name>
</gene>
<evidence type="ECO:0000313" key="1">
    <source>
        <dbReference type="EMBL" id="KAK6987533.1"/>
    </source>
</evidence>
<name>A0AAV9ZME4_9AGAR</name>
<accession>A0AAV9ZME4</accession>
<comment type="caution">
    <text evidence="1">The sequence shown here is derived from an EMBL/GenBank/DDBJ whole genome shotgun (WGS) entry which is preliminary data.</text>
</comment>
<protein>
    <submittedName>
        <fullName evidence="1">Uncharacterized protein</fullName>
    </submittedName>
</protein>
<dbReference type="EMBL" id="JAWWNJ010000131">
    <property type="protein sequence ID" value="KAK6987533.1"/>
    <property type="molecule type" value="Genomic_DNA"/>
</dbReference>
<proteinExistence type="predicted"/>
<organism evidence="1 2">
    <name type="scientific">Favolaschia claudopus</name>
    <dbReference type="NCBI Taxonomy" id="2862362"/>
    <lineage>
        <taxon>Eukaryota</taxon>
        <taxon>Fungi</taxon>
        <taxon>Dikarya</taxon>
        <taxon>Basidiomycota</taxon>
        <taxon>Agaricomycotina</taxon>
        <taxon>Agaricomycetes</taxon>
        <taxon>Agaricomycetidae</taxon>
        <taxon>Agaricales</taxon>
        <taxon>Marasmiineae</taxon>
        <taxon>Mycenaceae</taxon>
        <taxon>Favolaschia</taxon>
    </lineage>
</organism>
<dbReference type="AlphaFoldDB" id="A0AAV9ZME4"/>